<organism evidence="9">
    <name type="scientific">Araucaria cunninghamii</name>
    <name type="common">Hoop pine</name>
    <name type="synonym">Moreton Bay pine</name>
    <dbReference type="NCBI Taxonomy" id="56994"/>
    <lineage>
        <taxon>Eukaryota</taxon>
        <taxon>Viridiplantae</taxon>
        <taxon>Streptophyta</taxon>
        <taxon>Embryophyta</taxon>
        <taxon>Tracheophyta</taxon>
        <taxon>Spermatophyta</taxon>
        <taxon>Pinopsida</taxon>
        <taxon>Pinidae</taxon>
        <taxon>Conifers II</taxon>
        <taxon>Araucariales</taxon>
        <taxon>Araucariaceae</taxon>
        <taxon>Araucaria</taxon>
    </lineage>
</organism>
<evidence type="ECO:0000256" key="5">
    <source>
        <dbReference type="ARBA" id="ARBA00022857"/>
    </source>
</evidence>
<dbReference type="PANTHER" id="PTHR22893:SF112">
    <property type="entry name" value="12-OXOPHYTODIENOATE REDUCTASE 3"/>
    <property type="match status" value="1"/>
</dbReference>
<keyword evidence="6" id="KW-0560">Oxidoreductase</keyword>
<comment type="cofactor">
    <cofactor evidence="1">
        <name>FMN</name>
        <dbReference type="ChEBI" id="CHEBI:58210"/>
    </cofactor>
</comment>
<keyword evidence="5" id="KW-0521">NADP</keyword>
<name>A0A0D6QYB7_ARACU</name>
<feature type="domain" description="NADH:flavin oxidoreductase/NADH oxidase N-terminal" evidence="8">
    <location>
        <begin position="28"/>
        <end position="372"/>
    </location>
</feature>
<sequence length="455" mass="49963">MATEDSFGPLPNRGKTPTDQENSPPHILSPFKFASFELSHRVVLAPVTRCRALDHVPQPAHVKFYSQRTTPGGFLISEAAAVAKDGIGFPNSPGIFSAEQVEGWRKVVDAVHEKGGIIFCQLWHVGRASHTVYQPEGKAPVSSTDKAIVDGWSILMPDGTRGEYSKPRALEISEIPGIVNQFRQAARNAMLAGFDGVEIHGAHGYLVDQFLKNGINDRTDEYGGSIENRCRFALEVLRAVSEEIGGSRTAIRLSPIIDHMGATDTNPVALGLYLVQRLNELPEPLAYLHITEPRFTREGLKEEDEAEEEDEKMKKRKLCSLLRQTFKGAFMSSGGFNKDTAIAAIASGKADMISFGRLFISNPDLPRRFALQVKLTKYDRSTFYCSDQVKGYTDYPNFTSPRQAQFPVFSPSNSFNSVSSPTSFPNPRQAQLPVFSPSNSFNSASSPTSSSAPAK</sequence>
<feature type="compositionally biased region" description="Low complexity" evidence="7">
    <location>
        <begin position="417"/>
        <end position="427"/>
    </location>
</feature>
<dbReference type="InterPro" id="IPR045247">
    <property type="entry name" value="Oye-like"/>
</dbReference>
<dbReference type="Gene3D" id="3.20.20.70">
    <property type="entry name" value="Aldolase class I"/>
    <property type="match status" value="1"/>
</dbReference>
<keyword evidence="3" id="KW-0285">Flavoprotein</keyword>
<protein>
    <recommendedName>
        <fullName evidence="8">NADH:flavin oxidoreductase/NADH oxidase N-terminal domain-containing protein</fullName>
    </recommendedName>
</protein>
<accession>A0A0D6QYB7</accession>
<feature type="region of interest" description="Disordered" evidence="7">
    <location>
        <begin position="1"/>
        <end position="25"/>
    </location>
</feature>
<evidence type="ECO:0000256" key="3">
    <source>
        <dbReference type="ARBA" id="ARBA00022630"/>
    </source>
</evidence>
<keyword evidence="4" id="KW-0288">FMN</keyword>
<dbReference type="Pfam" id="PF00724">
    <property type="entry name" value="Oxidored_FMN"/>
    <property type="match status" value="1"/>
</dbReference>
<dbReference type="GO" id="GO:0010181">
    <property type="term" value="F:FMN binding"/>
    <property type="evidence" value="ECO:0007669"/>
    <property type="project" value="InterPro"/>
</dbReference>
<evidence type="ECO:0000256" key="6">
    <source>
        <dbReference type="ARBA" id="ARBA00023002"/>
    </source>
</evidence>
<comment type="similarity">
    <text evidence="2">Belongs to the NADH:flavin oxidoreductase/NADH oxidase family.</text>
</comment>
<dbReference type="AlphaFoldDB" id="A0A0D6QYB7"/>
<evidence type="ECO:0000259" key="8">
    <source>
        <dbReference type="Pfam" id="PF00724"/>
    </source>
</evidence>
<evidence type="ECO:0000256" key="4">
    <source>
        <dbReference type="ARBA" id="ARBA00022643"/>
    </source>
</evidence>
<evidence type="ECO:0000313" key="9">
    <source>
        <dbReference type="EMBL" id="JAG95544.1"/>
    </source>
</evidence>
<dbReference type="EMBL" id="GCKF01040204">
    <property type="protein sequence ID" value="JAG95544.1"/>
    <property type="molecule type" value="Transcribed_RNA"/>
</dbReference>
<dbReference type="PANTHER" id="PTHR22893">
    <property type="entry name" value="NADH OXIDOREDUCTASE-RELATED"/>
    <property type="match status" value="1"/>
</dbReference>
<evidence type="ECO:0000256" key="1">
    <source>
        <dbReference type="ARBA" id="ARBA00001917"/>
    </source>
</evidence>
<dbReference type="CDD" id="cd02933">
    <property type="entry name" value="OYE_like_FMN"/>
    <property type="match status" value="1"/>
</dbReference>
<dbReference type="InterPro" id="IPR013785">
    <property type="entry name" value="Aldolase_TIM"/>
</dbReference>
<dbReference type="GO" id="GO:0016491">
    <property type="term" value="F:oxidoreductase activity"/>
    <property type="evidence" value="ECO:0007669"/>
    <property type="project" value="UniProtKB-KW"/>
</dbReference>
<evidence type="ECO:0000256" key="2">
    <source>
        <dbReference type="ARBA" id="ARBA00005979"/>
    </source>
</evidence>
<feature type="compositionally biased region" description="Low complexity" evidence="7">
    <location>
        <begin position="435"/>
        <end position="455"/>
    </location>
</feature>
<dbReference type="InterPro" id="IPR001155">
    <property type="entry name" value="OxRdtase_FMN_N"/>
</dbReference>
<reference evidence="9" key="1">
    <citation type="submission" date="2015-03" db="EMBL/GenBank/DDBJ databases">
        <title>A transcriptome of Araucaria cunninghamii, an australian fine timber species.</title>
        <authorList>
            <person name="Jing Yi C.J.Y."/>
            <person name="Yin San L.Y.S."/>
            <person name="Abdul Karim S.S."/>
            <person name="Wan Azmi N.N."/>
            <person name="Hercus R.R."/>
            <person name="Croft L.L."/>
        </authorList>
    </citation>
    <scope>NUCLEOTIDE SEQUENCE</scope>
    <source>
        <strain evidence="9">MI0301</strain>
        <tissue evidence="9">Leaf</tissue>
    </source>
</reference>
<evidence type="ECO:0000256" key="7">
    <source>
        <dbReference type="SAM" id="MobiDB-lite"/>
    </source>
</evidence>
<dbReference type="SUPFAM" id="SSF51395">
    <property type="entry name" value="FMN-linked oxidoreductases"/>
    <property type="match status" value="1"/>
</dbReference>
<feature type="region of interest" description="Disordered" evidence="7">
    <location>
        <begin position="417"/>
        <end position="455"/>
    </location>
</feature>
<proteinExistence type="inferred from homology"/>
<dbReference type="FunFam" id="3.20.20.70:FF:000073">
    <property type="entry name" value="12-oxophytodienoate reductase 3"/>
    <property type="match status" value="1"/>
</dbReference>